<evidence type="ECO:0000313" key="3">
    <source>
        <dbReference type="Proteomes" id="UP000799753"/>
    </source>
</evidence>
<evidence type="ECO:0000313" key="2">
    <source>
        <dbReference type="EMBL" id="KAF2645483.1"/>
    </source>
</evidence>
<dbReference type="OrthoDB" id="10267139at2759"/>
<name>A0A6A6SFM2_9PLEO</name>
<feature type="region of interest" description="Disordered" evidence="1">
    <location>
        <begin position="111"/>
        <end position="145"/>
    </location>
</feature>
<keyword evidence="3" id="KW-1185">Reference proteome</keyword>
<reference evidence="2" key="1">
    <citation type="journal article" date="2020" name="Stud. Mycol.">
        <title>101 Dothideomycetes genomes: a test case for predicting lifestyles and emergence of pathogens.</title>
        <authorList>
            <person name="Haridas S."/>
            <person name="Albert R."/>
            <person name="Binder M."/>
            <person name="Bloem J."/>
            <person name="Labutti K."/>
            <person name="Salamov A."/>
            <person name="Andreopoulos B."/>
            <person name="Baker S."/>
            <person name="Barry K."/>
            <person name="Bills G."/>
            <person name="Bluhm B."/>
            <person name="Cannon C."/>
            <person name="Castanera R."/>
            <person name="Culley D."/>
            <person name="Daum C."/>
            <person name="Ezra D."/>
            <person name="Gonzalez J."/>
            <person name="Henrissat B."/>
            <person name="Kuo A."/>
            <person name="Liang C."/>
            <person name="Lipzen A."/>
            <person name="Lutzoni F."/>
            <person name="Magnuson J."/>
            <person name="Mondo S."/>
            <person name="Nolan M."/>
            <person name="Ohm R."/>
            <person name="Pangilinan J."/>
            <person name="Park H.-J."/>
            <person name="Ramirez L."/>
            <person name="Alfaro M."/>
            <person name="Sun H."/>
            <person name="Tritt A."/>
            <person name="Yoshinaga Y."/>
            <person name="Zwiers L.-H."/>
            <person name="Turgeon B."/>
            <person name="Goodwin S."/>
            <person name="Spatafora J."/>
            <person name="Crous P."/>
            <person name="Grigoriev I."/>
        </authorList>
    </citation>
    <scope>NUCLEOTIDE SEQUENCE</scope>
    <source>
        <strain evidence="2">CBS 473.64</strain>
    </source>
</reference>
<proteinExistence type="predicted"/>
<evidence type="ECO:0000256" key="1">
    <source>
        <dbReference type="SAM" id="MobiDB-lite"/>
    </source>
</evidence>
<dbReference type="EMBL" id="MU006777">
    <property type="protein sequence ID" value="KAF2645483.1"/>
    <property type="molecule type" value="Genomic_DNA"/>
</dbReference>
<dbReference type="Proteomes" id="UP000799753">
    <property type="component" value="Unassembled WGS sequence"/>
</dbReference>
<sequence length="241" mass="27557">MYTVDHLCHVACEGLKGSSEGRCRWSIGEEPRKSKKVRRTVGMKDDSEICGVVVQVSSTLHVEFLSARYLSSHLNFHPETVDIPTYQRSKQMHQPPQVILTIYSHTRSPPLHPPPDLKHYLRSIPNPPKAPRDKQPCAPNSRSIPDEADVAGYVFDDVEATKEDASDDSTNNENIHFRAGYNYALGHHHSAAFVEELSKHEWPREWHIEVVHRDLGTKRVGGVRAKQKSMFEDKRCDMWEQ</sequence>
<organism evidence="2 3">
    <name type="scientific">Massarina eburnea CBS 473.64</name>
    <dbReference type="NCBI Taxonomy" id="1395130"/>
    <lineage>
        <taxon>Eukaryota</taxon>
        <taxon>Fungi</taxon>
        <taxon>Dikarya</taxon>
        <taxon>Ascomycota</taxon>
        <taxon>Pezizomycotina</taxon>
        <taxon>Dothideomycetes</taxon>
        <taxon>Pleosporomycetidae</taxon>
        <taxon>Pleosporales</taxon>
        <taxon>Massarineae</taxon>
        <taxon>Massarinaceae</taxon>
        <taxon>Massarina</taxon>
    </lineage>
</organism>
<accession>A0A6A6SFM2</accession>
<dbReference type="AlphaFoldDB" id="A0A6A6SFM2"/>
<gene>
    <name evidence="2" type="ORF">P280DRAFT_476016</name>
</gene>
<protein>
    <submittedName>
        <fullName evidence="2">Uncharacterized protein</fullName>
    </submittedName>
</protein>